<comment type="caution">
    <text evidence="6">The sequence shown here is derived from an EMBL/GenBank/DDBJ whole genome shotgun (WGS) entry which is preliminary data.</text>
</comment>
<dbReference type="AlphaFoldDB" id="A0A1E5XHP6"/>
<protein>
    <submittedName>
        <fullName evidence="6">Ribose ABC transporter substrate-binding protein</fullName>
    </submittedName>
</protein>
<evidence type="ECO:0000259" key="5">
    <source>
        <dbReference type="Pfam" id="PF13407"/>
    </source>
</evidence>
<dbReference type="Proteomes" id="UP000095463">
    <property type="component" value="Unassembled WGS sequence"/>
</dbReference>
<dbReference type="GO" id="GO:0030313">
    <property type="term" value="C:cell envelope"/>
    <property type="evidence" value="ECO:0007669"/>
    <property type="project" value="UniProtKB-SubCell"/>
</dbReference>
<evidence type="ECO:0000256" key="4">
    <source>
        <dbReference type="SAM" id="SignalP"/>
    </source>
</evidence>
<keyword evidence="3 4" id="KW-0732">Signal</keyword>
<feature type="chain" id="PRO_5009190130" evidence="4">
    <location>
        <begin position="24"/>
        <end position="378"/>
    </location>
</feature>
<accession>A0A1E5XHP6</accession>
<reference evidence="6 7" key="1">
    <citation type="journal article" date="2015" name="Genome Announc.">
        <title>Genome Assemblies of Three Soil-Associated Devosia species: D. insulae, D. limi, and D. soli.</title>
        <authorList>
            <person name="Hassan Y.I."/>
            <person name="Lepp D."/>
            <person name="Zhou T."/>
        </authorList>
    </citation>
    <scope>NUCLEOTIDE SEQUENCE [LARGE SCALE GENOMIC DNA]</scope>
    <source>
        <strain evidence="6 7">DS-56</strain>
    </source>
</reference>
<dbReference type="Pfam" id="PF13407">
    <property type="entry name" value="Peripla_BP_4"/>
    <property type="match status" value="1"/>
</dbReference>
<sequence>MNALRIASAALVGLLVSTSLSIAGPKEVSGPGADPTCFAPWNAETKYFQWDKQEGPYRIAVVNGYVGNTWRIQMIKTAKAYAEDPAIKDKIKEFKVVSTGTDAPAQLGAIEDFINQGFDAIVTIAVSPEGFDRVIRLADRENVVIVPFDNILDTDAVMMVNEDQLQMGRDWGNFVLKELAAKGKTSGKILEVRGLAGNSVDRDRSIGIHEVFDATPGPWEIVQVVGNWDDGTAQKVTADALAVHGTFDGVITQGGSTGTVQALLDAGHPMVPVGGEAENGFRKLVAKHSGEGLVGLSIGQSPGLVAISMKAAISALEGNVMPQLISVPLPSVDYTALKDGTNFWTDLPDNFFTVNEFPPCGVNISGPAIMAQTEENVQ</sequence>
<organism evidence="6 7">
    <name type="scientific">Devosia insulae DS-56</name>
    <dbReference type="NCBI Taxonomy" id="1116389"/>
    <lineage>
        <taxon>Bacteria</taxon>
        <taxon>Pseudomonadati</taxon>
        <taxon>Pseudomonadota</taxon>
        <taxon>Alphaproteobacteria</taxon>
        <taxon>Hyphomicrobiales</taxon>
        <taxon>Devosiaceae</taxon>
        <taxon>Devosia</taxon>
    </lineage>
</organism>
<dbReference type="CDD" id="cd19998">
    <property type="entry name" value="PBP1_ABC_sugar_binding-like"/>
    <property type="match status" value="1"/>
</dbReference>
<name>A0A1E5XHP6_9HYPH</name>
<dbReference type="InterPro" id="IPR025997">
    <property type="entry name" value="SBP_2_dom"/>
</dbReference>
<feature type="domain" description="Periplasmic binding protein" evidence="5">
    <location>
        <begin position="59"/>
        <end position="318"/>
    </location>
</feature>
<dbReference type="EMBL" id="LAJE02000398">
    <property type="protein sequence ID" value="OEO28130.1"/>
    <property type="molecule type" value="Genomic_DNA"/>
</dbReference>
<dbReference type="Gene3D" id="3.40.50.2300">
    <property type="match status" value="2"/>
</dbReference>
<dbReference type="PANTHER" id="PTHR46847">
    <property type="entry name" value="D-ALLOSE-BINDING PERIPLASMIC PROTEIN-RELATED"/>
    <property type="match status" value="1"/>
</dbReference>
<dbReference type="SUPFAM" id="SSF53822">
    <property type="entry name" value="Periplasmic binding protein-like I"/>
    <property type="match status" value="1"/>
</dbReference>
<evidence type="ECO:0000313" key="6">
    <source>
        <dbReference type="EMBL" id="OEO28130.1"/>
    </source>
</evidence>
<dbReference type="GO" id="GO:0030246">
    <property type="term" value="F:carbohydrate binding"/>
    <property type="evidence" value="ECO:0007669"/>
    <property type="project" value="UniProtKB-ARBA"/>
</dbReference>
<dbReference type="PANTHER" id="PTHR46847:SF1">
    <property type="entry name" value="D-ALLOSE-BINDING PERIPLASMIC PROTEIN-RELATED"/>
    <property type="match status" value="1"/>
</dbReference>
<evidence type="ECO:0000256" key="3">
    <source>
        <dbReference type="ARBA" id="ARBA00022729"/>
    </source>
</evidence>
<comment type="subcellular location">
    <subcellularLocation>
        <location evidence="1">Cell envelope</location>
    </subcellularLocation>
</comment>
<keyword evidence="7" id="KW-1185">Reference proteome</keyword>
<dbReference type="RefSeq" id="WP_069912539.1">
    <property type="nucleotide sequence ID" value="NZ_LAJE02000398.1"/>
</dbReference>
<feature type="signal peptide" evidence="4">
    <location>
        <begin position="1"/>
        <end position="23"/>
    </location>
</feature>
<comment type="similarity">
    <text evidence="2">Belongs to the bacterial solute-binding protein 2 family.</text>
</comment>
<dbReference type="InterPro" id="IPR028082">
    <property type="entry name" value="Peripla_BP_I"/>
</dbReference>
<evidence type="ECO:0000256" key="1">
    <source>
        <dbReference type="ARBA" id="ARBA00004196"/>
    </source>
</evidence>
<dbReference type="OrthoDB" id="9147297at2"/>
<evidence type="ECO:0000313" key="7">
    <source>
        <dbReference type="Proteomes" id="UP000095463"/>
    </source>
</evidence>
<evidence type="ECO:0000256" key="2">
    <source>
        <dbReference type="ARBA" id="ARBA00007639"/>
    </source>
</evidence>
<gene>
    <name evidence="6" type="ORF">VW23_006225</name>
</gene>
<proteinExistence type="inferred from homology"/>